<reference evidence="3 4" key="1">
    <citation type="submission" date="2022-11" db="EMBL/GenBank/DDBJ databases">
        <title>Whole genome sequence of Eschrichtius robustus ER-17-0199.</title>
        <authorList>
            <person name="Bruniche-Olsen A."/>
            <person name="Black A.N."/>
            <person name="Fields C.J."/>
            <person name="Walden K."/>
            <person name="Dewoody J.A."/>
        </authorList>
    </citation>
    <scope>NUCLEOTIDE SEQUENCE [LARGE SCALE GENOMIC DNA]</scope>
    <source>
        <strain evidence="3">ER-17-0199</strain>
        <tissue evidence="3">Blubber</tissue>
    </source>
</reference>
<protein>
    <submittedName>
        <fullName evidence="3">Uncharacterized protein</fullName>
    </submittedName>
</protein>
<organism evidence="3 4">
    <name type="scientific">Eschrichtius robustus</name>
    <name type="common">California gray whale</name>
    <name type="synonym">Eschrichtius gibbosus</name>
    <dbReference type="NCBI Taxonomy" id="9764"/>
    <lineage>
        <taxon>Eukaryota</taxon>
        <taxon>Metazoa</taxon>
        <taxon>Chordata</taxon>
        <taxon>Craniata</taxon>
        <taxon>Vertebrata</taxon>
        <taxon>Euteleostomi</taxon>
        <taxon>Mammalia</taxon>
        <taxon>Eutheria</taxon>
        <taxon>Laurasiatheria</taxon>
        <taxon>Artiodactyla</taxon>
        <taxon>Whippomorpha</taxon>
        <taxon>Cetacea</taxon>
        <taxon>Mysticeti</taxon>
        <taxon>Eschrichtiidae</taxon>
        <taxon>Eschrichtius</taxon>
    </lineage>
</organism>
<evidence type="ECO:0000256" key="1">
    <source>
        <dbReference type="SAM" id="MobiDB-lite"/>
    </source>
</evidence>
<proteinExistence type="predicted"/>
<keyword evidence="2" id="KW-0732">Signal</keyword>
<keyword evidence="4" id="KW-1185">Reference proteome</keyword>
<feature type="region of interest" description="Disordered" evidence="1">
    <location>
        <begin position="68"/>
        <end position="139"/>
    </location>
</feature>
<gene>
    <name evidence="3" type="ORF">J1605_015502</name>
</gene>
<feature type="chain" id="PRO_5044186508" evidence="2">
    <location>
        <begin position="33"/>
        <end position="168"/>
    </location>
</feature>
<comment type="caution">
    <text evidence="3">The sequence shown here is derived from an EMBL/GenBank/DDBJ whole genome shotgun (WGS) entry which is preliminary data.</text>
</comment>
<feature type="signal peptide" evidence="2">
    <location>
        <begin position="1"/>
        <end position="32"/>
    </location>
</feature>
<name>A0AB34GDT1_ESCRO</name>
<evidence type="ECO:0000313" key="4">
    <source>
        <dbReference type="Proteomes" id="UP001159641"/>
    </source>
</evidence>
<dbReference type="Proteomes" id="UP001159641">
    <property type="component" value="Unassembled WGS sequence"/>
</dbReference>
<dbReference type="AlphaFoldDB" id="A0AB34GDT1"/>
<dbReference type="EMBL" id="JAIQCJ010002406">
    <property type="protein sequence ID" value="KAJ8776479.1"/>
    <property type="molecule type" value="Genomic_DNA"/>
</dbReference>
<sequence length="168" mass="17623">MLGARAVEGAAVALRRLLLLLLLPALRGPGLGVVGSAGAGLPESVIWAVNAGGEAHVDVHGIHFRKDPLEGRVGRGESPSAEPPDPEPAVPGAARRGLRAPSPFLDPGATSLERSFSLRFPREPDQSPEPGTGSKLPRAVEAESWREVIFGPRILHFLNPSPPPKLGK</sequence>
<evidence type="ECO:0000256" key="2">
    <source>
        <dbReference type="SAM" id="SignalP"/>
    </source>
</evidence>
<evidence type="ECO:0000313" key="3">
    <source>
        <dbReference type="EMBL" id="KAJ8776479.1"/>
    </source>
</evidence>
<accession>A0AB34GDT1</accession>